<gene>
    <name evidence="2" type="ORF">IU459_15640</name>
</gene>
<dbReference type="SUPFAM" id="SSF47413">
    <property type="entry name" value="lambda repressor-like DNA-binding domains"/>
    <property type="match status" value="1"/>
</dbReference>
<dbReference type="Gene3D" id="1.10.260.40">
    <property type="entry name" value="lambda repressor-like DNA-binding domains"/>
    <property type="match status" value="1"/>
</dbReference>
<evidence type="ECO:0000313" key="2">
    <source>
        <dbReference type="EMBL" id="MBF6298965.1"/>
    </source>
</evidence>
<dbReference type="PROSITE" id="PS50943">
    <property type="entry name" value="HTH_CROC1"/>
    <property type="match status" value="1"/>
</dbReference>
<comment type="caution">
    <text evidence="2">The sequence shown here is derived from an EMBL/GenBank/DDBJ whole genome shotgun (WGS) entry which is preliminary data.</text>
</comment>
<dbReference type="Proteomes" id="UP000702209">
    <property type="component" value="Unassembled WGS sequence"/>
</dbReference>
<name>A0ABS0CQZ3_9NOCA</name>
<dbReference type="EMBL" id="JADLQX010000010">
    <property type="protein sequence ID" value="MBF6298965.1"/>
    <property type="molecule type" value="Genomic_DNA"/>
</dbReference>
<dbReference type="SMART" id="SM00530">
    <property type="entry name" value="HTH_XRE"/>
    <property type="match status" value="1"/>
</dbReference>
<dbReference type="CDD" id="cd00093">
    <property type="entry name" value="HTH_XRE"/>
    <property type="match status" value="1"/>
</dbReference>
<dbReference type="Pfam" id="PF01381">
    <property type="entry name" value="HTH_3"/>
    <property type="match status" value="1"/>
</dbReference>
<evidence type="ECO:0000313" key="3">
    <source>
        <dbReference type="Proteomes" id="UP000702209"/>
    </source>
</evidence>
<dbReference type="InterPro" id="IPR001387">
    <property type="entry name" value="Cro/C1-type_HTH"/>
</dbReference>
<dbReference type="InterPro" id="IPR010982">
    <property type="entry name" value="Lambda_DNA-bd_dom_sf"/>
</dbReference>
<dbReference type="RefSeq" id="WP_195130246.1">
    <property type="nucleotide sequence ID" value="NZ_JADLQX010000010.1"/>
</dbReference>
<proteinExistence type="predicted"/>
<organism evidence="2 3">
    <name type="scientific">Nocardia amamiensis</name>
    <dbReference type="NCBI Taxonomy" id="404578"/>
    <lineage>
        <taxon>Bacteria</taxon>
        <taxon>Bacillati</taxon>
        <taxon>Actinomycetota</taxon>
        <taxon>Actinomycetes</taxon>
        <taxon>Mycobacteriales</taxon>
        <taxon>Nocardiaceae</taxon>
        <taxon>Nocardia</taxon>
    </lineage>
</organism>
<feature type="domain" description="HTH cro/C1-type" evidence="1">
    <location>
        <begin position="13"/>
        <end position="68"/>
    </location>
</feature>
<sequence>MDQKNALRVAVKITAAREAHNWSINELARQSGIDKKTIWRIEQGHALDTRPRTLRALGETLGISTADLFQAADWIGKWELPGLTNYLRCKYPKLPAGGRRKMEEACKAIAAEHGFDFTTLDTAPNRLTGQLHAGAKITTKQMEERILHDISNT</sequence>
<protein>
    <submittedName>
        <fullName evidence="2">Helix-turn-helix transcriptional regulator</fullName>
    </submittedName>
</protein>
<reference evidence="2 3" key="1">
    <citation type="submission" date="2020-10" db="EMBL/GenBank/DDBJ databases">
        <title>Identification of Nocardia species via Next-generation sequencing and recognition of intraspecies genetic diversity.</title>
        <authorList>
            <person name="Li P."/>
            <person name="Li P."/>
            <person name="Lu B."/>
        </authorList>
    </citation>
    <scope>NUCLEOTIDE SEQUENCE [LARGE SCALE GENOMIC DNA]</scope>
    <source>
        <strain evidence="2 3">BJ06-0157</strain>
    </source>
</reference>
<accession>A0ABS0CQZ3</accession>
<keyword evidence="3" id="KW-1185">Reference proteome</keyword>
<evidence type="ECO:0000259" key="1">
    <source>
        <dbReference type="PROSITE" id="PS50943"/>
    </source>
</evidence>